<keyword evidence="2" id="KW-1185">Reference proteome</keyword>
<sequence length="131" mass="13875">MRTIRDVSVEAELYPEVVAHGTLARAVSAAAARRGVDVGNVSTPAGYEHLGAWRFAVIECGAQRMSAYLSPAERQFGIGIARGPRIRGEGTAGSLDAVVDVAAAWCAGMPLRQALRRFPLPGKLPMGMDAR</sequence>
<evidence type="ECO:0000313" key="2">
    <source>
        <dbReference type="Proteomes" id="UP001501444"/>
    </source>
</evidence>
<protein>
    <submittedName>
        <fullName evidence="1">Uncharacterized protein</fullName>
    </submittedName>
</protein>
<organism evidence="1 2">
    <name type="scientific">Dactylosporangium salmoneum</name>
    <dbReference type="NCBI Taxonomy" id="53361"/>
    <lineage>
        <taxon>Bacteria</taxon>
        <taxon>Bacillati</taxon>
        <taxon>Actinomycetota</taxon>
        <taxon>Actinomycetes</taxon>
        <taxon>Micromonosporales</taxon>
        <taxon>Micromonosporaceae</taxon>
        <taxon>Dactylosporangium</taxon>
    </lineage>
</organism>
<dbReference type="Proteomes" id="UP001501444">
    <property type="component" value="Unassembled WGS sequence"/>
</dbReference>
<reference evidence="2" key="1">
    <citation type="journal article" date="2019" name="Int. J. Syst. Evol. Microbiol.">
        <title>The Global Catalogue of Microorganisms (GCM) 10K type strain sequencing project: providing services to taxonomists for standard genome sequencing and annotation.</title>
        <authorList>
            <consortium name="The Broad Institute Genomics Platform"/>
            <consortium name="The Broad Institute Genome Sequencing Center for Infectious Disease"/>
            <person name="Wu L."/>
            <person name="Ma J."/>
        </authorList>
    </citation>
    <scope>NUCLEOTIDE SEQUENCE [LARGE SCALE GENOMIC DNA]</scope>
    <source>
        <strain evidence="2">JCM 3272</strain>
    </source>
</reference>
<dbReference type="EMBL" id="BAAARV010000027">
    <property type="protein sequence ID" value="GAA2348406.1"/>
    <property type="molecule type" value="Genomic_DNA"/>
</dbReference>
<gene>
    <name evidence="1" type="ORF">GCM10010170_036870</name>
</gene>
<accession>A0ABP5TCP2</accession>
<evidence type="ECO:0000313" key="1">
    <source>
        <dbReference type="EMBL" id="GAA2348406.1"/>
    </source>
</evidence>
<comment type="caution">
    <text evidence="1">The sequence shown here is derived from an EMBL/GenBank/DDBJ whole genome shotgun (WGS) entry which is preliminary data.</text>
</comment>
<proteinExistence type="predicted"/>
<name>A0ABP5TCP2_9ACTN</name>